<name>T1ER44_HELRO</name>
<reference evidence="3" key="1">
    <citation type="submission" date="2012-12" db="EMBL/GenBank/DDBJ databases">
        <authorList>
            <person name="Hellsten U."/>
            <person name="Grimwood J."/>
            <person name="Chapman J.A."/>
            <person name="Shapiro H."/>
            <person name="Aerts A."/>
            <person name="Otillar R.P."/>
            <person name="Terry A.Y."/>
            <person name="Boore J.L."/>
            <person name="Simakov O."/>
            <person name="Marletaz F."/>
            <person name="Cho S.-J."/>
            <person name="Edsinger-Gonzales E."/>
            <person name="Havlak P."/>
            <person name="Kuo D.-H."/>
            <person name="Larsson T."/>
            <person name="Lv J."/>
            <person name="Arendt D."/>
            <person name="Savage R."/>
            <person name="Osoegawa K."/>
            <person name="de Jong P."/>
            <person name="Lindberg D.R."/>
            <person name="Seaver E.C."/>
            <person name="Weisblat D.A."/>
            <person name="Putnam N.H."/>
            <person name="Grigoriev I.V."/>
            <person name="Rokhsar D.S."/>
        </authorList>
    </citation>
    <scope>NUCLEOTIDE SEQUENCE</scope>
</reference>
<sequence length="109" mass="12582">MIKRQSIRQQWDATVGKRSSKYEDAGTTVNRRSFGGSCRIIARSIGKMLRCQRHGQRKIVLKRDLIIKTACHDLPATECFDSTAKNMDCQRLTGVKYHAMFSLMNIWIF</sequence>
<dbReference type="CTD" id="20199044"/>
<dbReference type="Proteomes" id="UP000015101">
    <property type="component" value="Unassembled WGS sequence"/>
</dbReference>
<evidence type="ECO:0000313" key="3">
    <source>
        <dbReference type="Proteomes" id="UP000015101"/>
    </source>
</evidence>
<reference evidence="1 3" key="2">
    <citation type="journal article" date="2013" name="Nature">
        <title>Insights into bilaterian evolution from three spiralian genomes.</title>
        <authorList>
            <person name="Simakov O."/>
            <person name="Marletaz F."/>
            <person name="Cho S.J."/>
            <person name="Edsinger-Gonzales E."/>
            <person name="Havlak P."/>
            <person name="Hellsten U."/>
            <person name="Kuo D.H."/>
            <person name="Larsson T."/>
            <person name="Lv J."/>
            <person name="Arendt D."/>
            <person name="Savage R."/>
            <person name="Osoegawa K."/>
            <person name="de Jong P."/>
            <person name="Grimwood J."/>
            <person name="Chapman J.A."/>
            <person name="Shapiro H."/>
            <person name="Aerts A."/>
            <person name="Otillar R.P."/>
            <person name="Terry A.Y."/>
            <person name="Boore J.L."/>
            <person name="Grigoriev I.V."/>
            <person name="Lindberg D.R."/>
            <person name="Seaver E.C."/>
            <person name="Weisblat D.A."/>
            <person name="Putnam N.H."/>
            <person name="Rokhsar D.S."/>
        </authorList>
    </citation>
    <scope>NUCLEOTIDE SEQUENCE</scope>
</reference>
<evidence type="ECO:0000313" key="1">
    <source>
        <dbReference type="EMBL" id="ESO01926.1"/>
    </source>
</evidence>
<reference evidence="2" key="3">
    <citation type="submission" date="2015-06" db="UniProtKB">
        <authorList>
            <consortium name="EnsemblMetazoa"/>
        </authorList>
    </citation>
    <scope>IDENTIFICATION</scope>
</reference>
<dbReference type="AlphaFoldDB" id="T1ER44"/>
<dbReference type="RefSeq" id="XP_009019334.1">
    <property type="nucleotide sequence ID" value="XM_009021086.1"/>
</dbReference>
<accession>T1ER44</accession>
<protein>
    <submittedName>
        <fullName evidence="1 2">Uncharacterized protein</fullName>
    </submittedName>
</protein>
<organism evidence="2 3">
    <name type="scientific">Helobdella robusta</name>
    <name type="common">Californian leech</name>
    <dbReference type="NCBI Taxonomy" id="6412"/>
    <lineage>
        <taxon>Eukaryota</taxon>
        <taxon>Metazoa</taxon>
        <taxon>Spiralia</taxon>
        <taxon>Lophotrochozoa</taxon>
        <taxon>Annelida</taxon>
        <taxon>Clitellata</taxon>
        <taxon>Hirudinea</taxon>
        <taxon>Rhynchobdellida</taxon>
        <taxon>Glossiphoniidae</taxon>
        <taxon>Helobdella</taxon>
    </lineage>
</organism>
<keyword evidence="3" id="KW-1185">Reference proteome</keyword>
<dbReference type="EnsemblMetazoa" id="HelroT161128">
    <property type="protein sequence ID" value="HelroP161128"/>
    <property type="gene ID" value="HelroG161128"/>
</dbReference>
<dbReference type="GeneID" id="20199044"/>
<dbReference type="EMBL" id="KB096742">
    <property type="protein sequence ID" value="ESO01926.1"/>
    <property type="molecule type" value="Genomic_DNA"/>
</dbReference>
<dbReference type="KEGG" id="hro:HELRODRAFT_161128"/>
<dbReference type="HOGENOM" id="CLU_2186780_0_0_1"/>
<proteinExistence type="predicted"/>
<gene>
    <name evidence="2" type="primary">20199044</name>
    <name evidence="1" type="ORF">HELRODRAFT_161128</name>
</gene>
<dbReference type="InParanoid" id="T1ER44"/>
<dbReference type="EMBL" id="AMQM01000753">
    <property type="status" value="NOT_ANNOTATED_CDS"/>
    <property type="molecule type" value="Genomic_DNA"/>
</dbReference>
<evidence type="ECO:0000313" key="2">
    <source>
        <dbReference type="EnsemblMetazoa" id="HelroP161128"/>
    </source>
</evidence>